<organism evidence="1 2">
    <name type="scientific">Aristaeella lactis</name>
    <dbReference type="NCBI Taxonomy" id="3046383"/>
    <lineage>
        <taxon>Bacteria</taxon>
        <taxon>Bacillati</taxon>
        <taxon>Bacillota</taxon>
        <taxon>Clostridia</taxon>
        <taxon>Eubacteriales</taxon>
        <taxon>Aristaeellaceae</taxon>
        <taxon>Aristaeella</taxon>
    </lineage>
</organism>
<proteinExistence type="predicted"/>
<reference evidence="1" key="1">
    <citation type="submission" date="2017-04" db="EMBL/GenBank/DDBJ databases">
        <authorList>
            <person name="Varghese N."/>
            <person name="Submissions S."/>
        </authorList>
    </citation>
    <scope>NUCLEOTIDE SEQUENCE</scope>
    <source>
        <strain evidence="1">WTE2008</strain>
    </source>
</reference>
<dbReference type="Proteomes" id="UP000192328">
    <property type="component" value="Unassembled WGS sequence"/>
</dbReference>
<name>A0AC61PK12_9FIRM</name>
<comment type="caution">
    <text evidence="1">The sequence shown here is derived from an EMBL/GenBank/DDBJ whole genome shotgun (WGS) entry which is preliminary data.</text>
</comment>
<evidence type="ECO:0000313" key="1">
    <source>
        <dbReference type="EMBL" id="SMC51730.1"/>
    </source>
</evidence>
<accession>A0AC61PK12</accession>
<protein>
    <submittedName>
        <fullName evidence="1">Uncharacterized protein</fullName>
    </submittedName>
</protein>
<dbReference type="EMBL" id="FWXZ01000002">
    <property type="protein sequence ID" value="SMC51730.1"/>
    <property type="molecule type" value="Genomic_DNA"/>
</dbReference>
<sequence length="452" mass="49290">MKKVLSVLLALMMLIACGAAAAEQETRKIETPADAEEWIRVFLGEHPEELDGAWAMTAQMQAAADQMGGIGGLAKSLAALGTAGEIGSAVEGELSGFKTFSIPCAFSLMPVDLVLVIQDGAVAGLQTGAYSGRKEEKTESDLFDSVELNLPVPALGELPGILTMPKGDGPFPAVVLIQGSGASDKDEAVMGLRPFRDIAEGLAEQGVAVYRFDKRTYVYGAAMADNRRITLMDESIDDAVNAVQLLAKQEKIDPERIFVLGHSLGGNAIPAIARELKKQPADSRGFIMMAASPRPLEELAREQNEFLYSLMPEETEEQKAEKEAYLAEIEKTFSDLDKLKDLDSLTDDDTVLGIWKSYWKWLADYDILQAAKEITQPVLLLQGEEDYQVTMEDFSIWQEALGDKANWKMIAYPGLVHVFIPGQKAEGSAVYSRTEKVDSRVISDIADFINAQ</sequence>
<gene>
    <name evidence="1" type="ORF">SAMN06297397_1178</name>
</gene>
<evidence type="ECO:0000313" key="2">
    <source>
        <dbReference type="Proteomes" id="UP000192328"/>
    </source>
</evidence>
<keyword evidence="2" id="KW-1185">Reference proteome</keyword>